<evidence type="ECO:0000256" key="8">
    <source>
        <dbReference type="PROSITE-ProRule" id="PRU00047"/>
    </source>
</evidence>
<dbReference type="NCBIfam" id="TIGR01640">
    <property type="entry name" value="F_box_assoc_1"/>
    <property type="match status" value="1"/>
</dbReference>
<dbReference type="PANTHER" id="PTHR13007">
    <property type="entry name" value="PRE-MRNA SPLICING FACTOR-RELATED"/>
    <property type="match status" value="1"/>
</dbReference>
<comment type="similarity">
    <text evidence="2">Belongs to the PRP18 family.</text>
</comment>
<keyword evidence="8" id="KW-0863">Zinc-finger</keyword>
<dbReference type="InterPro" id="IPR013187">
    <property type="entry name" value="F-box-assoc_dom_typ3"/>
</dbReference>
<dbReference type="Pfam" id="PF25597">
    <property type="entry name" value="SH3_retrovirus"/>
    <property type="match status" value="1"/>
</dbReference>
<feature type="region of interest" description="Disordered" evidence="9">
    <location>
        <begin position="390"/>
        <end position="433"/>
    </location>
</feature>
<dbReference type="PANTHER" id="PTHR13007:SF19">
    <property type="entry name" value="PRE-MRNA-SPLICING FACTOR 18"/>
    <property type="match status" value="1"/>
</dbReference>
<dbReference type="InterPro" id="IPR025724">
    <property type="entry name" value="GAG-pre-integrase_dom"/>
</dbReference>
<comment type="caution">
    <text evidence="12">The sequence shown here is derived from an EMBL/GenBank/DDBJ whole genome shotgun (WGS) entry which is preliminary data.</text>
</comment>
<accession>A0A8T2CHB0</accession>
<dbReference type="Pfam" id="PF08799">
    <property type="entry name" value="PRP4"/>
    <property type="match status" value="1"/>
</dbReference>
<protein>
    <recommendedName>
        <fullName evidence="3">Pre-mRNA-splicing factor 18</fullName>
    </recommendedName>
</protein>
<dbReference type="Proteomes" id="UP000694251">
    <property type="component" value="Chromosome 6"/>
</dbReference>
<evidence type="ECO:0000256" key="3">
    <source>
        <dbReference type="ARBA" id="ARBA00018242"/>
    </source>
</evidence>
<dbReference type="SMART" id="SM00500">
    <property type="entry name" value="SFM"/>
    <property type="match status" value="1"/>
</dbReference>
<dbReference type="GO" id="GO:0000350">
    <property type="term" value="P:generation of catalytic spliceosome for second transesterification step"/>
    <property type="evidence" value="ECO:0007669"/>
    <property type="project" value="TreeGrafter"/>
</dbReference>
<dbReference type="Pfam" id="PF08268">
    <property type="entry name" value="FBA_3"/>
    <property type="match status" value="1"/>
</dbReference>
<feature type="compositionally biased region" description="Low complexity" evidence="9">
    <location>
        <begin position="395"/>
        <end position="408"/>
    </location>
</feature>
<evidence type="ECO:0000256" key="9">
    <source>
        <dbReference type="SAM" id="MobiDB-lite"/>
    </source>
</evidence>
<dbReference type="GO" id="GO:0046540">
    <property type="term" value="C:U4/U6 x U5 tri-snRNP complex"/>
    <property type="evidence" value="ECO:0007669"/>
    <property type="project" value="TreeGrafter"/>
</dbReference>
<dbReference type="GO" id="GO:0003676">
    <property type="term" value="F:nucleic acid binding"/>
    <property type="evidence" value="ECO:0007669"/>
    <property type="project" value="InterPro"/>
</dbReference>
<dbReference type="InterPro" id="IPR029472">
    <property type="entry name" value="Copia-like_N"/>
</dbReference>
<feature type="domain" description="CCHC-type" evidence="10">
    <location>
        <begin position="654"/>
        <end position="667"/>
    </location>
</feature>
<dbReference type="InterPro" id="IPR013103">
    <property type="entry name" value="RVT_2"/>
</dbReference>
<dbReference type="CDD" id="cd09272">
    <property type="entry name" value="RNase_HI_RT_Ty1"/>
    <property type="match status" value="1"/>
</dbReference>
<keyword evidence="7" id="KW-0539">Nucleus</keyword>
<keyword evidence="8" id="KW-0862">Zinc</keyword>
<dbReference type="GO" id="GO:0071021">
    <property type="term" value="C:U2-type post-spliceosomal complex"/>
    <property type="evidence" value="ECO:0007669"/>
    <property type="project" value="TreeGrafter"/>
</dbReference>
<dbReference type="OrthoDB" id="5319261at2759"/>
<evidence type="ECO:0000259" key="11">
    <source>
        <dbReference type="PROSITE" id="PS50994"/>
    </source>
</evidence>
<dbReference type="PROSITE" id="PS50158">
    <property type="entry name" value="ZF_CCHC"/>
    <property type="match status" value="1"/>
</dbReference>
<keyword evidence="6" id="KW-0508">mRNA splicing</keyword>
<evidence type="ECO:0000256" key="2">
    <source>
        <dbReference type="ARBA" id="ARBA00008137"/>
    </source>
</evidence>
<dbReference type="InterPro" id="IPR001584">
    <property type="entry name" value="Integrase_cat-core"/>
</dbReference>
<feature type="region of interest" description="Disordered" evidence="9">
    <location>
        <begin position="1231"/>
        <end position="1298"/>
    </location>
</feature>
<dbReference type="InterPro" id="IPR054722">
    <property type="entry name" value="PolX-like_BBD"/>
</dbReference>
<dbReference type="InterPro" id="IPR001878">
    <property type="entry name" value="Znf_CCHC"/>
</dbReference>
<feature type="compositionally biased region" description="Polar residues" evidence="9">
    <location>
        <begin position="1255"/>
        <end position="1269"/>
    </location>
</feature>
<dbReference type="InterPro" id="IPR017451">
    <property type="entry name" value="F-box-assoc_interact_dom"/>
</dbReference>
<name>A0A8T2CHB0_ARASU</name>
<evidence type="ECO:0000256" key="4">
    <source>
        <dbReference type="ARBA" id="ARBA00022664"/>
    </source>
</evidence>
<dbReference type="InterPro" id="IPR014906">
    <property type="entry name" value="PRP4-like"/>
</dbReference>
<dbReference type="CDD" id="cd22157">
    <property type="entry name" value="F-box_AtFBW1-like"/>
    <property type="match status" value="1"/>
</dbReference>
<dbReference type="InterPro" id="IPR004098">
    <property type="entry name" value="Prp18"/>
</dbReference>
<evidence type="ECO:0000256" key="5">
    <source>
        <dbReference type="ARBA" id="ARBA00022728"/>
    </source>
</evidence>
<keyword evidence="8" id="KW-0479">Metal-binding</keyword>
<evidence type="ECO:0000256" key="1">
    <source>
        <dbReference type="ARBA" id="ARBA00004123"/>
    </source>
</evidence>
<organism evidence="12 13">
    <name type="scientific">Arabidopsis suecica</name>
    <name type="common">Swedish thale-cress</name>
    <name type="synonym">Cardaminopsis suecica</name>
    <dbReference type="NCBI Taxonomy" id="45249"/>
    <lineage>
        <taxon>Eukaryota</taxon>
        <taxon>Viridiplantae</taxon>
        <taxon>Streptophyta</taxon>
        <taxon>Embryophyta</taxon>
        <taxon>Tracheophyta</taxon>
        <taxon>Spermatophyta</taxon>
        <taxon>Magnoliopsida</taxon>
        <taxon>eudicotyledons</taxon>
        <taxon>Gunneridae</taxon>
        <taxon>Pentapetalae</taxon>
        <taxon>rosids</taxon>
        <taxon>malvids</taxon>
        <taxon>Brassicales</taxon>
        <taxon>Brassicaceae</taxon>
        <taxon>Camelineae</taxon>
        <taxon>Arabidopsis</taxon>
    </lineage>
</organism>
<keyword evidence="13" id="KW-1185">Reference proteome</keyword>
<feature type="compositionally biased region" description="Basic and acidic residues" evidence="9">
    <location>
        <begin position="1912"/>
        <end position="1926"/>
    </location>
</feature>
<dbReference type="Pfam" id="PF22936">
    <property type="entry name" value="Pol_BBD"/>
    <property type="match status" value="1"/>
</dbReference>
<sequence>MNRGGNSDSIPNDLILEILSRLPAKSVERFRYVSKLWGSMLYRPYFTELFLTRSSARPRLLIGIYQYGDRFFFSCPQPQNPYDNSSIVVAADFHMKFGRDSSYESCRYASGLLYFTSMHFSSKDKYGKRVICNPITRKFEILPSLRRLKYRSNHEFLGFDPIGNEWKVLSMNNLAKDYEKVHYILRLGTEKERWRWRKIQRPFNHDIQGAYGAGICISGVLYYFAYDSDDWIYVIGCFDVRTETFKSLNLNCSYGGSSTLINYKGKLGVINLRHASDGIFPLQLSMTVLEDFEKQEWSTYVYTLMAENIVVKEKHYVSVVGVTATGEIVLVNKNACKPFYVFYFKPESNTLLSVEIQGVGEDYKWFNFHTVCAFVDHVEDLQFNIVKTPERKRMSSGSSGKGKQSETTTTRRRFGPYDLTSGDNPGSVISQPQLRGPNYDEWAMNIRLALRARKKFGFADGSILKPDEDSDDLEDWWANNAMVVSWIKLTVAPDLSSSLSHHEIAHDLWTHIQKRFSVKNGQRVQRIKMELANCQQKGTAVEAYYGRLTKLWSSLADFQRAKTAEEIAREREEDKLHQFLMGLDETVFGAVKSSLLSRDPLPSIDEAYQVVTQDEESKRGSRLLEERNEGASFAVRISPRSYPQKEVRDPSAVCISCGRTGHLAENCFRKIGYPWWWGDRPRSKLPASSQTAPASQSLDRRDKPVTTSQPKRVDSVQANCVAVSPQVASANTMITEADRTGFVGLSDQQWKTLKNMLNERDPGGSSRLSGKYFLESWIIDTGASNHMTGSVDFLTEISVMAPVYIKLPDGRFTVANQQGKVSLGSHLQLTNVFFVDGLQCHLISVSQLTRDRGCLFQISDKLCVVQDRITQMLIGAGEQLNGLYFFRGLGDTMMIHAMDVQSVDVWHCRLGHPASKTMEMLKLSNSSSSSFDSKSCDVCIRAKQTRDAFPLSINKTSEVFELVHCDLWGPYRTTSICGSRYFLTIVDDFSRAVWIYLLPNKTETASTLRGYISLIERQFDKKLKTLRSDNGSEFLSLGDFFREKGIIHETSCVGTPQQNGRVERKHRHILNVARALRFQANLPVEFWGFCALTAGYLINRTPSMILKGKTPFELLYQRTPPMNHLRVFGCLCYVHNQKHGGDKFASRSNKSVFLGYPYGKKGWKVYNLDTGVISTSRDVIFLENDFPFAQPAVDVSPATSPLLLSSSHTNDGDEFMELLSAPPTTNIHEEPITPPISRLPPRDTPPPFQPEPISPGTTLTPRQSITSKSPLPRLIFDETDTPPAHTAETAPRMGKGCREKFPSVKLHDYVTNTTHSGSDSDFVDSSWYPLDSYINCDQFSAHHQAFLAAITAGVIPRTYAEAFEDENWRNAVRGEIDALEEQGTWTVETLPPGKKALGCKWVFTLKYRSDGSLERYKARLVVLGNNQTEGLDYTETFAPVCKMVTVRAFLDVSVSRDWEVHQMDVHNAFLHGDLDEEVFIRFPPGFRTDDKTQVCRLHKSLYGLKQAPRCWFAKLTTALKEYGFEQSLSDYSLFTLEDANGDLRLHVLVYVDDLIVSGSSVDIIQKFKDYLCSTFKMKDLGWLKYFLGIEVARGPQGMYLSQRKYILDLLSETGLLGAKPASHPIEQNHKLATTTSAAFPDPSRYRRLVGRLIYLAHTRPELSYAIHLLSQFMNAPKTEHWDAVLRVIRYLKGNPGQGIFLRAGGDLKITAWCDSDYATCPDTSRSLTAWFIQLGGSPLSWKTQKQDTVSRSSTEAEYKAMGDTVSEVLWLRELLTTLGVDCSYTIPLYCDNMSAIHLSKNPVNHARTKHIAKEYHFIRDEIVRGVIYPHHVPTKQQLADILTKALGRREFEEFLLKIQSWAAAIEETIVVMDLVRQEILKKRKILAEASGGKKFYKRSEIEQKKIQKLREEERREKEVKSQRRAEAASGKASCKSSVSKAAAMADSKTLTEEKIIENLIVLTKQEVIRRLRFLKQPMTLFGEDDQVRLDRLKYVLKEGLFEEVDSDMTQGETNDFLRDIAELKKRQKSSGVMNDRKRKTRDETSDDDDELSGADKENLKRLKEANFEDLCDEDKILVFCKKLLLEWKQELDAMENTERRTAIGKQMLAIFNQCARYLTPLFHLCRNKCLPADIRQGLVVMVNCWIKRDYLDAMAQFIKLAIGNAPWPIGVTMVGIHERSAREKISTSSSVAHIMNNETTRKYLQSVKRLMTFCQRRYPAMPSKSVEFNSLANGSDLQSLLAGERFFGADRQRVSEERLLLMPSLNES</sequence>
<evidence type="ECO:0000313" key="12">
    <source>
        <dbReference type="EMBL" id="KAG7598819.1"/>
    </source>
</evidence>
<proteinExistence type="inferred from homology"/>
<dbReference type="GO" id="GO:0005682">
    <property type="term" value="C:U5 snRNP"/>
    <property type="evidence" value="ECO:0007669"/>
    <property type="project" value="TreeGrafter"/>
</dbReference>
<gene>
    <name evidence="12" type="ORF">ISN44_As06g030400</name>
</gene>
<reference evidence="12 13" key="1">
    <citation type="submission" date="2020-12" db="EMBL/GenBank/DDBJ databases">
        <title>Concerted genomic and epigenomic changes stabilize Arabidopsis allopolyploids.</title>
        <authorList>
            <person name="Chen Z."/>
        </authorList>
    </citation>
    <scope>NUCLEOTIDE SEQUENCE [LARGE SCALE GENOMIC DNA]</scope>
    <source>
        <strain evidence="12">As9502</strain>
        <tissue evidence="12">Leaf</tissue>
    </source>
</reference>
<dbReference type="EMBL" id="JAEFBJ010000006">
    <property type="protein sequence ID" value="KAG7598819.1"/>
    <property type="molecule type" value="Genomic_DNA"/>
</dbReference>
<feature type="compositionally biased region" description="Polar residues" evidence="9">
    <location>
        <begin position="421"/>
        <end position="433"/>
    </location>
</feature>
<dbReference type="Pfam" id="PF07727">
    <property type="entry name" value="RVT_2"/>
    <property type="match status" value="1"/>
</dbReference>
<feature type="region of interest" description="Disordered" evidence="9">
    <location>
        <begin position="684"/>
        <end position="713"/>
    </location>
</feature>
<dbReference type="InterPro" id="IPR039979">
    <property type="entry name" value="PRPF18"/>
</dbReference>
<keyword evidence="4" id="KW-0507">mRNA processing</keyword>
<dbReference type="Pfam" id="PF00665">
    <property type="entry name" value="rve"/>
    <property type="match status" value="1"/>
</dbReference>
<dbReference type="Pfam" id="PF02840">
    <property type="entry name" value="Prp18"/>
    <property type="match status" value="1"/>
</dbReference>
<dbReference type="InterPro" id="IPR001810">
    <property type="entry name" value="F-box_dom"/>
</dbReference>
<feature type="region of interest" description="Disordered" evidence="9">
    <location>
        <begin position="2027"/>
        <end position="2053"/>
    </location>
</feature>
<dbReference type="GO" id="GO:0015074">
    <property type="term" value="P:DNA integration"/>
    <property type="evidence" value="ECO:0007669"/>
    <property type="project" value="InterPro"/>
</dbReference>
<dbReference type="FunFam" id="1.20.940.10:FF:000004">
    <property type="entry name" value="Pre-mRNA-splicing factor 18"/>
    <property type="match status" value="1"/>
</dbReference>
<feature type="compositionally biased region" description="Low complexity" evidence="9">
    <location>
        <begin position="686"/>
        <end position="697"/>
    </location>
</feature>
<dbReference type="Pfam" id="PF14244">
    <property type="entry name" value="Retrotran_gag_3"/>
    <property type="match status" value="1"/>
</dbReference>
<dbReference type="PROSITE" id="PS50994">
    <property type="entry name" value="INTEGRASE"/>
    <property type="match status" value="1"/>
</dbReference>
<evidence type="ECO:0000313" key="13">
    <source>
        <dbReference type="Proteomes" id="UP000694251"/>
    </source>
</evidence>
<dbReference type="GO" id="GO:0008270">
    <property type="term" value="F:zinc ion binding"/>
    <property type="evidence" value="ECO:0007669"/>
    <property type="project" value="UniProtKB-KW"/>
</dbReference>
<feature type="domain" description="Integrase catalytic" evidence="11">
    <location>
        <begin position="946"/>
        <end position="1119"/>
    </location>
</feature>
<evidence type="ECO:0000256" key="7">
    <source>
        <dbReference type="ARBA" id="ARBA00023242"/>
    </source>
</evidence>
<dbReference type="Pfam" id="PF13976">
    <property type="entry name" value="gag_pre-integrs"/>
    <property type="match status" value="1"/>
</dbReference>
<evidence type="ECO:0000259" key="10">
    <source>
        <dbReference type="PROSITE" id="PS50158"/>
    </source>
</evidence>
<comment type="subcellular location">
    <subcellularLocation>
        <location evidence="1">Nucleus</location>
    </subcellularLocation>
</comment>
<dbReference type="Pfam" id="PF00646">
    <property type="entry name" value="F-box"/>
    <property type="match status" value="1"/>
</dbReference>
<dbReference type="InterPro" id="IPR057670">
    <property type="entry name" value="SH3_retrovirus"/>
</dbReference>
<feature type="region of interest" description="Disordered" evidence="9">
    <location>
        <begin position="1912"/>
        <end position="1931"/>
    </location>
</feature>
<evidence type="ECO:0000256" key="6">
    <source>
        <dbReference type="ARBA" id="ARBA00023187"/>
    </source>
</evidence>
<keyword evidence="5" id="KW-0747">Spliceosome</keyword>
<feature type="compositionally biased region" description="Pro residues" evidence="9">
    <location>
        <begin position="1232"/>
        <end position="1253"/>
    </location>
</feature>